<feature type="domain" description="Amidohydrolase-related" evidence="2">
    <location>
        <begin position="222"/>
        <end position="359"/>
    </location>
</feature>
<evidence type="ECO:0000313" key="3">
    <source>
        <dbReference type="EMBL" id="QKX62471.1"/>
    </source>
</evidence>
<dbReference type="PANTHER" id="PTHR43569">
    <property type="entry name" value="AMIDOHYDROLASE"/>
    <property type="match status" value="1"/>
</dbReference>
<dbReference type="PANTHER" id="PTHR43569:SF2">
    <property type="entry name" value="AMIDOHYDROLASE-RELATED DOMAIN-CONTAINING PROTEIN"/>
    <property type="match status" value="1"/>
</dbReference>
<comment type="similarity">
    <text evidence="1">Belongs to the metallo-dependent hydrolases superfamily.</text>
</comment>
<organism evidence="3 4">
    <name type="scientific">Talaromyces rugulosus</name>
    <name type="common">Penicillium rugulosum</name>
    <dbReference type="NCBI Taxonomy" id="121627"/>
    <lineage>
        <taxon>Eukaryota</taxon>
        <taxon>Fungi</taxon>
        <taxon>Dikarya</taxon>
        <taxon>Ascomycota</taxon>
        <taxon>Pezizomycotina</taxon>
        <taxon>Eurotiomycetes</taxon>
        <taxon>Eurotiomycetidae</taxon>
        <taxon>Eurotiales</taxon>
        <taxon>Trichocomaceae</taxon>
        <taxon>Talaromyces</taxon>
        <taxon>Talaromyces sect. Islandici</taxon>
    </lineage>
</organism>
<dbReference type="Pfam" id="PF04909">
    <property type="entry name" value="Amidohydro_2"/>
    <property type="match status" value="1"/>
</dbReference>
<dbReference type="KEGG" id="trg:TRUGW13939_09632"/>
<sequence>MAIPIVDSHVHLWPQAHLPTIAWHSDDNPLGAQYSVDEYHSATNHLPLTFSSPGSASASTYLRGFIYIEVDRISSTDEAGEQGWRHVLDEVSYVTRIATGNPVLGEGHSASQREPLLAFVPWAPIPQGPAALERYMTLVRERTLADEVWLKVRGVRYLVQDKSVGTMLTQDFVDSLKWLGKQKLAFDLGVDARQGGLAQLREAVSMMRRVYAGVDEREQVVIIINHLCKPHLHIPPSDTVQGHPQFVEWKRLIVTMASEPATYMKLSGLFSELPPTLSDAQTNDLVEHMLPWLNVVFDSFKPHRIMFGSDWPVCNLGGGGAGSWAKWKAVVECILDKRGLTEDERTAIWGGTAAKAYGLDLAGHN</sequence>
<dbReference type="RefSeq" id="XP_035348645.1">
    <property type="nucleotide sequence ID" value="XM_035492752.1"/>
</dbReference>
<dbReference type="GeneID" id="55997115"/>
<evidence type="ECO:0000259" key="2">
    <source>
        <dbReference type="Pfam" id="PF04909"/>
    </source>
</evidence>
<name>A0A7H8R9Q2_TALRU</name>
<dbReference type="Proteomes" id="UP000509510">
    <property type="component" value="Chromosome V"/>
</dbReference>
<dbReference type="InterPro" id="IPR032466">
    <property type="entry name" value="Metal_Hydrolase"/>
</dbReference>
<dbReference type="EMBL" id="CP055902">
    <property type="protein sequence ID" value="QKX62471.1"/>
    <property type="molecule type" value="Genomic_DNA"/>
</dbReference>
<dbReference type="SUPFAM" id="SSF51556">
    <property type="entry name" value="Metallo-dependent hydrolases"/>
    <property type="match status" value="1"/>
</dbReference>
<dbReference type="GO" id="GO:0016787">
    <property type="term" value="F:hydrolase activity"/>
    <property type="evidence" value="ECO:0007669"/>
    <property type="project" value="InterPro"/>
</dbReference>
<dbReference type="OrthoDB" id="2135488at2759"/>
<gene>
    <name evidence="3" type="ORF">TRUGW13939_09632</name>
</gene>
<evidence type="ECO:0000256" key="1">
    <source>
        <dbReference type="ARBA" id="ARBA00038310"/>
    </source>
</evidence>
<keyword evidence="4" id="KW-1185">Reference proteome</keyword>
<reference evidence="4" key="1">
    <citation type="submission" date="2020-06" db="EMBL/GenBank/DDBJ databases">
        <title>A chromosome-scale genome assembly of Talaromyces rugulosus W13939.</title>
        <authorList>
            <person name="Wang B."/>
            <person name="Guo L."/>
            <person name="Ye K."/>
            <person name="Wang L."/>
        </authorList>
    </citation>
    <scope>NUCLEOTIDE SEQUENCE [LARGE SCALE GENOMIC DNA]</scope>
    <source>
        <strain evidence="4">W13939</strain>
    </source>
</reference>
<dbReference type="InterPro" id="IPR052350">
    <property type="entry name" value="Metallo-dep_Lactonases"/>
</dbReference>
<proteinExistence type="inferred from homology"/>
<evidence type="ECO:0000313" key="4">
    <source>
        <dbReference type="Proteomes" id="UP000509510"/>
    </source>
</evidence>
<dbReference type="Gene3D" id="3.20.20.140">
    <property type="entry name" value="Metal-dependent hydrolases"/>
    <property type="match status" value="1"/>
</dbReference>
<dbReference type="AlphaFoldDB" id="A0A7H8R9Q2"/>
<protein>
    <recommendedName>
        <fullName evidence="2">Amidohydrolase-related domain-containing protein</fullName>
    </recommendedName>
</protein>
<dbReference type="InterPro" id="IPR006680">
    <property type="entry name" value="Amidohydro-rel"/>
</dbReference>
<accession>A0A7H8R9Q2</accession>